<reference evidence="2 3" key="1">
    <citation type="submission" date="2016-11" db="EMBL/GenBank/DDBJ databases">
        <title>Draft Genome Assembly of Colletotrichum chlorophyti a pathogen of herbaceous plants.</title>
        <authorList>
            <person name="Gan P."/>
            <person name="Narusaka M."/>
            <person name="Tsushima A."/>
            <person name="Narusaka Y."/>
            <person name="Takano Y."/>
            <person name="Shirasu K."/>
        </authorList>
    </citation>
    <scope>NUCLEOTIDE SEQUENCE [LARGE SCALE GENOMIC DNA]</scope>
    <source>
        <strain evidence="2 3">NTL11</strain>
    </source>
</reference>
<proteinExistence type="predicted"/>
<dbReference type="OrthoDB" id="9992527at2759"/>
<comment type="caution">
    <text evidence="2">The sequence shown here is derived from an EMBL/GenBank/DDBJ whole genome shotgun (WGS) entry which is preliminary data.</text>
</comment>
<evidence type="ECO:0000313" key="3">
    <source>
        <dbReference type="Proteomes" id="UP000186583"/>
    </source>
</evidence>
<keyword evidence="3" id="KW-1185">Reference proteome</keyword>
<evidence type="ECO:0000256" key="1">
    <source>
        <dbReference type="ARBA" id="ARBA00023002"/>
    </source>
</evidence>
<dbReference type="PANTHER" id="PTHR45348">
    <property type="entry name" value="HYPOTHETICAL OXIDOREDUCTASE (EUROFUNG)"/>
    <property type="match status" value="1"/>
</dbReference>
<dbReference type="Proteomes" id="UP000186583">
    <property type="component" value="Unassembled WGS sequence"/>
</dbReference>
<dbReference type="InterPro" id="IPR047122">
    <property type="entry name" value="Trans-enoyl_RdTase-like"/>
</dbReference>
<dbReference type="PANTHER" id="PTHR45348:SF7">
    <property type="entry name" value="ZINC BINDING OXIDOREDUCTASE, PUTATIVE-RELATED"/>
    <property type="match status" value="1"/>
</dbReference>
<dbReference type="GO" id="GO:0016651">
    <property type="term" value="F:oxidoreductase activity, acting on NAD(P)H"/>
    <property type="evidence" value="ECO:0007669"/>
    <property type="project" value="InterPro"/>
</dbReference>
<keyword evidence="1" id="KW-0560">Oxidoreductase</keyword>
<gene>
    <name evidence="2" type="ORF">CCHL11_03864</name>
</gene>
<sequence length="272" mass="30310">MVADRNNLPHDNAAGFMIMAQIANDALFNCFRIPPPYEVNASTKRSLVIWGTVTSVGMAMNQLARVSRIGSIIVTASPKRHDYLKTLDATHCFNYSGQGTVESIQTIFREADDGPIWGLNAIQTVSIPDSQTLLARSIPKANKDKPDIYLATFRGLHGWTTFGPCFNLRNGQRLEIPARLDESDRMWKALAWKFEHFGEEYQAPLLRVFKCTAIKELENSKAAGKGVFGKLVLAHPWEREECCVNGSVSWTSVRQVTRLSDPKPNASIATIK</sequence>
<accession>A0A1Q8RR28</accession>
<dbReference type="AlphaFoldDB" id="A0A1Q8RR28"/>
<dbReference type="STRING" id="708187.A0A1Q8RR28"/>
<dbReference type="EMBL" id="MPGH01000111">
    <property type="protein sequence ID" value="OLN86762.1"/>
    <property type="molecule type" value="Genomic_DNA"/>
</dbReference>
<dbReference type="Gene3D" id="3.40.50.720">
    <property type="entry name" value="NAD(P)-binding Rossmann-like Domain"/>
    <property type="match status" value="1"/>
</dbReference>
<dbReference type="InterPro" id="IPR036291">
    <property type="entry name" value="NAD(P)-bd_dom_sf"/>
</dbReference>
<evidence type="ECO:0000313" key="2">
    <source>
        <dbReference type="EMBL" id="OLN86762.1"/>
    </source>
</evidence>
<protein>
    <submittedName>
        <fullName evidence="2">Zinc-type alcohol dehydrogenase-like protein C2E1P3.01-like protein 3</fullName>
    </submittedName>
</protein>
<name>A0A1Q8RR28_9PEZI</name>
<dbReference type="SUPFAM" id="SSF51735">
    <property type="entry name" value="NAD(P)-binding Rossmann-fold domains"/>
    <property type="match status" value="1"/>
</dbReference>
<organism evidence="2 3">
    <name type="scientific">Colletotrichum chlorophyti</name>
    <dbReference type="NCBI Taxonomy" id="708187"/>
    <lineage>
        <taxon>Eukaryota</taxon>
        <taxon>Fungi</taxon>
        <taxon>Dikarya</taxon>
        <taxon>Ascomycota</taxon>
        <taxon>Pezizomycotina</taxon>
        <taxon>Sordariomycetes</taxon>
        <taxon>Hypocreomycetidae</taxon>
        <taxon>Glomerellales</taxon>
        <taxon>Glomerellaceae</taxon>
        <taxon>Colletotrichum</taxon>
    </lineage>
</organism>